<evidence type="ECO:0008006" key="4">
    <source>
        <dbReference type="Google" id="ProtNLM"/>
    </source>
</evidence>
<dbReference type="EMBL" id="JBBPBN010000088">
    <property type="protein sequence ID" value="KAK8981870.1"/>
    <property type="molecule type" value="Genomic_DNA"/>
</dbReference>
<proteinExistence type="predicted"/>
<evidence type="ECO:0000313" key="3">
    <source>
        <dbReference type="Proteomes" id="UP001396334"/>
    </source>
</evidence>
<sequence>MDCDQLPASENPKHAVSYKDAVMSVSDSKPDEDLIPIDDDDIDLLDEDVRVGVTDGVFFIDFSSRVQDLAIKSFEFTLVLKILGRRVGYTTLYNRLISIWNPSKPIKLIDIENNYFLVKFSSRLDHIAEKSSELDPNLADTLAPHRLLEPYGPWMLVENRRRRPAKSTSQLNQYVSPPIATTSSPAYPDSESRYINVINVMRQRDINVMPRKESTGVVSTISASKKSSLDPSKHSALTTSVLAFPIVITRDNQQQGPSCSTNVQPNLQTHGDHERLRTAATSFFASMFDVDDAPLPPFPFVGFFPPIAETTSASLTMLPQEAEIKATLFDMAPLKAPGLDGIHAHFYQSHWDVVKPTAN</sequence>
<comment type="caution">
    <text evidence="2">The sequence shown here is derived from an EMBL/GenBank/DDBJ whole genome shotgun (WGS) entry which is preliminary data.</text>
</comment>
<feature type="region of interest" description="Disordered" evidence="1">
    <location>
        <begin position="165"/>
        <end position="187"/>
    </location>
</feature>
<reference evidence="2 3" key="1">
    <citation type="journal article" date="2024" name="G3 (Bethesda)">
        <title>Genome assembly of Hibiscus sabdariffa L. provides insights into metabolisms of medicinal natural products.</title>
        <authorList>
            <person name="Kim T."/>
        </authorList>
    </citation>
    <scope>NUCLEOTIDE SEQUENCE [LARGE SCALE GENOMIC DNA]</scope>
    <source>
        <strain evidence="2">TK-2024</strain>
        <tissue evidence="2">Old leaves</tissue>
    </source>
</reference>
<feature type="compositionally biased region" description="Polar residues" evidence="1">
    <location>
        <begin position="166"/>
        <end position="185"/>
    </location>
</feature>
<gene>
    <name evidence="2" type="ORF">V6N11_049362</name>
</gene>
<dbReference type="Proteomes" id="UP001396334">
    <property type="component" value="Unassembled WGS sequence"/>
</dbReference>
<protein>
    <recommendedName>
        <fullName evidence="4">DUF4283 domain-containing protein</fullName>
    </recommendedName>
</protein>
<evidence type="ECO:0000313" key="2">
    <source>
        <dbReference type="EMBL" id="KAK8981870.1"/>
    </source>
</evidence>
<keyword evidence="3" id="KW-1185">Reference proteome</keyword>
<accession>A0ABR2P0X9</accession>
<evidence type="ECO:0000256" key="1">
    <source>
        <dbReference type="SAM" id="MobiDB-lite"/>
    </source>
</evidence>
<name>A0ABR2P0X9_9ROSI</name>
<organism evidence="2 3">
    <name type="scientific">Hibiscus sabdariffa</name>
    <name type="common">roselle</name>
    <dbReference type="NCBI Taxonomy" id="183260"/>
    <lineage>
        <taxon>Eukaryota</taxon>
        <taxon>Viridiplantae</taxon>
        <taxon>Streptophyta</taxon>
        <taxon>Embryophyta</taxon>
        <taxon>Tracheophyta</taxon>
        <taxon>Spermatophyta</taxon>
        <taxon>Magnoliopsida</taxon>
        <taxon>eudicotyledons</taxon>
        <taxon>Gunneridae</taxon>
        <taxon>Pentapetalae</taxon>
        <taxon>rosids</taxon>
        <taxon>malvids</taxon>
        <taxon>Malvales</taxon>
        <taxon>Malvaceae</taxon>
        <taxon>Malvoideae</taxon>
        <taxon>Hibiscus</taxon>
    </lineage>
</organism>